<feature type="domain" description="GED" evidence="3">
    <location>
        <begin position="513"/>
        <end position="600"/>
    </location>
</feature>
<dbReference type="InterPro" id="IPR000375">
    <property type="entry name" value="Dynamin_stalk"/>
</dbReference>
<dbReference type="Proteomes" id="UP000887578">
    <property type="component" value="Unplaced"/>
</dbReference>
<dbReference type="InterPro" id="IPR027417">
    <property type="entry name" value="P-loop_NTPase"/>
</dbReference>
<keyword evidence="5" id="KW-1185">Reference proteome</keyword>
<dbReference type="GO" id="GO:0016020">
    <property type="term" value="C:membrane"/>
    <property type="evidence" value="ECO:0007669"/>
    <property type="project" value="TreeGrafter"/>
</dbReference>
<dbReference type="WBParaSite" id="PDA_v2.g4093.t1">
    <property type="protein sequence ID" value="PDA_v2.g4093.t1"/>
    <property type="gene ID" value="PDA_v2.g4093"/>
</dbReference>
<dbReference type="PRINTS" id="PR00195">
    <property type="entry name" value="DYNAMIN"/>
</dbReference>
<evidence type="ECO:0000256" key="1">
    <source>
        <dbReference type="ARBA" id="ARBA00022741"/>
    </source>
</evidence>
<reference evidence="6" key="1">
    <citation type="submission" date="2022-11" db="UniProtKB">
        <authorList>
            <consortium name="WormBaseParasite"/>
        </authorList>
    </citation>
    <scope>IDENTIFICATION</scope>
</reference>
<keyword evidence="2" id="KW-0342">GTP-binding</keyword>
<dbReference type="InterPro" id="IPR020850">
    <property type="entry name" value="GED_dom"/>
</dbReference>
<evidence type="ECO:0000256" key="2">
    <source>
        <dbReference type="ARBA" id="ARBA00023134"/>
    </source>
</evidence>
<dbReference type="InterPro" id="IPR001401">
    <property type="entry name" value="Dynamin_GTPase"/>
</dbReference>
<dbReference type="CDD" id="cd08771">
    <property type="entry name" value="DLP_1"/>
    <property type="match status" value="1"/>
</dbReference>
<dbReference type="SMART" id="SM00053">
    <property type="entry name" value="DYNc"/>
    <property type="match status" value="1"/>
</dbReference>
<dbReference type="Pfam" id="PF00350">
    <property type="entry name" value="Dynamin_N"/>
    <property type="match status" value="1"/>
</dbReference>
<feature type="domain" description="Dynamin-type G" evidence="4">
    <location>
        <begin position="30"/>
        <end position="311"/>
    </location>
</feature>
<dbReference type="Pfam" id="PF01031">
    <property type="entry name" value="Dynamin_M"/>
    <property type="match status" value="1"/>
</dbReference>
<dbReference type="GO" id="GO:0005874">
    <property type="term" value="C:microtubule"/>
    <property type="evidence" value="ECO:0007669"/>
    <property type="project" value="TreeGrafter"/>
</dbReference>
<dbReference type="PANTHER" id="PTHR11566">
    <property type="entry name" value="DYNAMIN"/>
    <property type="match status" value="1"/>
</dbReference>
<dbReference type="InterPro" id="IPR003130">
    <property type="entry name" value="GED"/>
</dbReference>
<dbReference type="SMART" id="SM00302">
    <property type="entry name" value="GED"/>
    <property type="match status" value="1"/>
</dbReference>
<evidence type="ECO:0000259" key="3">
    <source>
        <dbReference type="PROSITE" id="PS51388"/>
    </source>
</evidence>
<dbReference type="AlphaFoldDB" id="A0A914QKF2"/>
<dbReference type="InterPro" id="IPR030381">
    <property type="entry name" value="G_DYNAMIN_dom"/>
</dbReference>
<dbReference type="PROSITE" id="PS51718">
    <property type="entry name" value="G_DYNAMIN_2"/>
    <property type="match status" value="1"/>
</dbReference>
<keyword evidence="1" id="KW-0547">Nucleotide-binding</keyword>
<evidence type="ECO:0000259" key="4">
    <source>
        <dbReference type="PROSITE" id="PS51718"/>
    </source>
</evidence>
<dbReference type="GO" id="GO:0005525">
    <property type="term" value="F:GTP binding"/>
    <property type="evidence" value="ECO:0007669"/>
    <property type="project" value="InterPro"/>
</dbReference>
<evidence type="ECO:0000313" key="6">
    <source>
        <dbReference type="WBParaSite" id="PDA_v2.g4093.t1"/>
    </source>
</evidence>
<organism evidence="5 6">
    <name type="scientific">Panagrolaimus davidi</name>
    <dbReference type="NCBI Taxonomy" id="227884"/>
    <lineage>
        <taxon>Eukaryota</taxon>
        <taxon>Metazoa</taxon>
        <taxon>Ecdysozoa</taxon>
        <taxon>Nematoda</taxon>
        <taxon>Chromadorea</taxon>
        <taxon>Rhabditida</taxon>
        <taxon>Tylenchina</taxon>
        <taxon>Panagrolaimomorpha</taxon>
        <taxon>Panagrolaimoidea</taxon>
        <taxon>Panagrolaimidae</taxon>
        <taxon>Panagrolaimus</taxon>
    </lineage>
</organism>
<dbReference type="InterPro" id="IPR022812">
    <property type="entry name" value="Dynamin"/>
</dbReference>
<dbReference type="GO" id="GO:0003924">
    <property type="term" value="F:GTPase activity"/>
    <property type="evidence" value="ECO:0007669"/>
    <property type="project" value="InterPro"/>
</dbReference>
<dbReference type="GO" id="GO:0008017">
    <property type="term" value="F:microtubule binding"/>
    <property type="evidence" value="ECO:0007669"/>
    <property type="project" value="TreeGrafter"/>
</dbReference>
<name>A0A914QKF2_9BILA</name>
<dbReference type="Pfam" id="PF02212">
    <property type="entry name" value="GED"/>
    <property type="match status" value="1"/>
</dbReference>
<sequence length="600" mass="68835">MANDNASLESLIPMFGGLQDIASTLPNGCKIDIPQIVVLGDQSVGKSSTLEAIVGKGFLPRGGEGMVTRCPILLHLVRVPENDPRRKHLKEGSRSEDWATFKEEDGTDSEVFTDFNKVREEISNRTDKICAAGVSEKVINLKIFSSKVIELTLVDLPGLTTGAVKGQKKEIPEEIRKLVMKYVKKDKCIILYVTQATQDINTSQSLRILNEVDKDYEKTMCVLTKIDSVKDISNVKRVLTGELMKFKHGIIGVVNRSQEDIDNNKPLEECLKDEKNFLKKNFGSIASINGVNYLREKLNKLLKDHITECFPKFREELDKEILVQKELHKSYGWPITKENKYRVINDSINDFCKAYESQLSGTASQVFQRSTGAEIKKLFERFRADLDAINPTKKINDFEERLLYSIQNARKKMERFPDFDAHISNFYNHYLEFSLKATKESIDYLILIQNASSNELYTSIFEDSHSDGKNKDYVSILNVLDSTKSIAKPKNESETKEPKNELKDFTDYERKVANLTEYVLQKYFDHVRKILQDVIPKAIMTSLILHVKENFKNDFIQNSEEKFAEDESIFVEDKSITQRRAETEETLEKLIKAREKLNWS</sequence>
<dbReference type="Gene3D" id="3.40.50.300">
    <property type="entry name" value="P-loop containing nucleotide triphosphate hydrolases"/>
    <property type="match status" value="1"/>
</dbReference>
<dbReference type="SUPFAM" id="SSF52540">
    <property type="entry name" value="P-loop containing nucleoside triphosphate hydrolases"/>
    <property type="match status" value="1"/>
</dbReference>
<evidence type="ECO:0000313" key="5">
    <source>
        <dbReference type="Proteomes" id="UP000887578"/>
    </source>
</evidence>
<proteinExistence type="predicted"/>
<protein>
    <submittedName>
        <fullName evidence="6">Uncharacterized protein</fullName>
    </submittedName>
</protein>
<dbReference type="PROSITE" id="PS51388">
    <property type="entry name" value="GED"/>
    <property type="match status" value="1"/>
</dbReference>
<accession>A0A914QKF2</accession>
<dbReference type="GO" id="GO:0005737">
    <property type="term" value="C:cytoplasm"/>
    <property type="evidence" value="ECO:0007669"/>
    <property type="project" value="TreeGrafter"/>
</dbReference>
<dbReference type="InterPro" id="IPR045063">
    <property type="entry name" value="Dynamin_N"/>
</dbReference>
<dbReference type="Gene3D" id="1.20.120.1240">
    <property type="entry name" value="Dynamin, middle domain"/>
    <property type="match status" value="1"/>
</dbReference>